<dbReference type="Proteomes" id="UP001197093">
    <property type="component" value="Unassembled WGS sequence"/>
</dbReference>
<evidence type="ECO:0008006" key="4">
    <source>
        <dbReference type="Google" id="ProtNLM"/>
    </source>
</evidence>
<evidence type="ECO:0000313" key="3">
    <source>
        <dbReference type="Proteomes" id="UP001197093"/>
    </source>
</evidence>
<dbReference type="EMBL" id="JAHCVI010000001">
    <property type="protein sequence ID" value="KAG7294037.1"/>
    <property type="molecule type" value="Genomic_DNA"/>
</dbReference>
<proteinExistence type="predicted"/>
<evidence type="ECO:0000313" key="2">
    <source>
        <dbReference type="EMBL" id="KAG7294037.1"/>
    </source>
</evidence>
<dbReference type="PANTHER" id="PTHR30613:SF1">
    <property type="entry name" value="DUF1479 DOMAIN PROTEIN (AFU_ORTHOLOGUE AFUA_5G09280)"/>
    <property type="match status" value="1"/>
</dbReference>
<reference evidence="2" key="1">
    <citation type="submission" date="2023-02" db="EMBL/GenBank/DDBJ databases">
        <authorList>
            <person name="Palmer J.M."/>
        </authorList>
    </citation>
    <scope>NUCLEOTIDE SEQUENCE</scope>
    <source>
        <strain evidence="2">FW57</strain>
    </source>
</reference>
<dbReference type="SUPFAM" id="SSF51197">
    <property type="entry name" value="Clavaminate synthase-like"/>
    <property type="match status" value="1"/>
</dbReference>
<organism evidence="2 3">
    <name type="scientific">Staphylotrichum longicolle</name>
    <dbReference type="NCBI Taxonomy" id="669026"/>
    <lineage>
        <taxon>Eukaryota</taxon>
        <taxon>Fungi</taxon>
        <taxon>Dikarya</taxon>
        <taxon>Ascomycota</taxon>
        <taxon>Pezizomycotina</taxon>
        <taxon>Sordariomycetes</taxon>
        <taxon>Sordariomycetidae</taxon>
        <taxon>Sordariales</taxon>
        <taxon>Chaetomiaceae</taxon>
        <taxon>Staphylotrichum</taxon>
    </lineage>
</organism>
<sequence length="434" mass="47398">MSAMNASPGKAEGDISDTFASLSGRKPQPLPDRFRELKLRLAAGREDAIIASWNRLLDTLRKENDLIARAGPSIIPEVRFSHLHDDLAALKPEIKKRGVAVIRGVIPEDEARSYKFSTEEYIRQNPRRELRRPRLRIRQPGDAQFALGPHQDGGSVERWEETGYGRGGVYDAVFEGRWDAAAAPEGEGGYDAFDAAGRVGAVTDLYGGLGACSMFRMFQGWLALSRTGPGEGTLQVNPLVKETGVYALLRPFFRARRGVGEVEKGRFLEAENWEFTGGEAMGSELQGAMPGCAQEFPEGMHPHLELERTMVNVPEVRPGDYVVWHCDTIHAVDKTHAGKSDSSVLYIPVCPTTKASAEYVARQRAAFLQGTPGPDFPGGEGESRHIGRATEEYVKKYCEPLGVQAMGLDKLVAMEGDTPGGKAVVKQANAVLGF</sequence>
<dbReference type="InterPro" id="IPR010856">
    <property type="entry name" value="Gig2-like"/>
</dbReference>
<dbReference type="Pfam" id="PF07350">
    <property type="entry name" value="Gig2-like"/>
    <property type="match status" value="2"/>
</dbReference>
<name>A0AAD4F8Z9_9PEZI</name>
<accession>A0AAD4F8Z9</accession>
<gene>
    <name evidence="2" type="ORF">NEMBOFW57_004099</name>
</gene>
<feature type="region of interest" description="Disordered" evidence="1">
    <location>
        <begin position="1"/>
        <end position="28"/>
    </location>
</feature>
<protein>
    <recommendedName>
        <fullName evidence="4">DUF1479-domain-containing protein</fullName>
    </recommendedName>
</protein>
<evidence type="ECO:0000256" key="1">
    <source>
        <dbReference type="SAM" id="MobiDB-lite"/>
    </source>
</evidence>
<keyword evidence="3" id="KW-1185">Reference proteome</keyword>
<comment type="caution">
    <text evidence="2">The sequence shown here is derived from an EMBL/GenBank/DDBJ whole genome shotgun (WGS) entry which is preliminary data.</text>
</comment>
<dbReference type="AlphaFoldDB" id="A0AAD4F8Z9"/>
<dbReference type="PANTHER" id="PTHR30613">
    <property type="entry name" value="UNCHARACTERIZED PROTEIN YBIU-RELATED"/>
    <property type="match status" value="1"/>
</dbReference>
<dbReference type="Gene3D" id="2.60.120.330">
    <property type="entry name" value="B-lactam Antibiotic, Isopenicillin N Synthase, Chain"/>
    <property type="match status" value="2"/>
</dbReference>
<dbReference type="InterPro" id="IPR027443">
    <property type="entry name" value="IPNS-like_sf"/>
</dbReference>